<gene>
    <name evidence="14" type="ORF">PCANC_26239</name>
    <name evidence="13" type="ORF">PCANC_26616</name>
</gene>
<feature type="transmembrane region" description="Helical" evidence="11">
    <location>
        <begin position="172"/>
        <end position="194"/>
    </location>
</feature>
<dbReference type="AlphaFoldDB" id="A0A2N5TI34"/>
<feature type="domain" description="TLC" evidence="12">
    <location>
        <begin position="206"/>
        <end position="426"/>
    </location>
</feature>
<proteinExistence type="inferred from homology"/>
<evidence type="ECO:0000256" key="4">
    <source>
        <dbReference type="ARBA" id="ARBA00022692"/>
    </source>
</evidence>
<evidence type="ECO:0000256" key="2">
    <source>
        <dbReference type="ARBA" id="ARBA00009808"/>
    </source>
</evidence>
<keyword evidence="5" id="KW-0256">Endoplasmic reticulum</keyword>
<keyword evidence="8" id="KW-0325">Glycoprotein</keyword>
<comment type="similarity">
    <text evidence="2">Belongs to the sphingosine N-acyltransferase family.</text>
</comment>
<feature type="region of interest" description="Disordered" evidence="10">
    <location>
        <begin position="434"/>
        <end position="454"/>
    </location>
</feature>
<keyword evidence="3" id="KW-0808">Transferase</keyword>
<evidence type="ECO:0000256" key="9">
    <source>
        <dbReference type="PROSITE-ProRule" id="PRU00205"/>
    </source>
</evidence>
<comment type="caution">
    <text evidence="14">The sequence shown here is derived from an EMBL/GenBank/DDBJ whole genome shotgun (WGS) entry which is preliminary data.</text>
</comment>
<dbReference type="PANTHER" id="PTHR12560:SF11">
    <property type="entry name" value="CERAMIDE SYNTHASE LAC1-RELATED"/>
    <property type="match status" value="1"/>
</dbReference>
<evidence type="ECO:0000256" key="5">
    <source>
        <dbReference type="ARBA" id="ARBA00022824"/>
    </source>
</evidence>
<dbReference type="GO" id="GO:0050291">
    <property type="term" value="F:sphingosine N-acyltransferase activity"/>
    <property type="evidence" value="ECO:0007669"/>
    <property type="project" value="InterPro"/>
</dbReference>
<evidence type="ECO:0000256" key="10">
    <source>
        <dbReference type="SAM" id="MobiDB-lite"/>
    </source>
</evidence>
<dbReference type="EMBL" id="PGCJ01000641">
    <property type="protein sequence ID" value="PLW25176.1"/>
    <property type="molecule type" value="Genomic_DNA"/>
</dbReference>
<dbReference type="Proteomes" id="UP000235388">
    <property type="component" value="Unassembled WGS sequence"/>
</dbReference>
<evidence type="ECO:0000313" key="15">
    <source>
        <dbReference type="Proteomes" id="UP000235388"/>
    </source>
</evidence>
<keyword evidence="15" id="KW-1185">Reference proteome</keyword>
<feature type="compositionally biased region" description="Basic residues" evidence="10">
    <location>
        <begin position="25"/>
        <end position="36"/>
    </location>
</feature>
<feature type="transmembrane region" description="Helical" evidence="11">
    <location>
        <begin position="397"/>
        <end position="416"/>
    </location>
</feature>
<dbReference type="GO" id="GO:0005789">
    <property type="term" value="C:endoplasmic reticulum membrane"/>
    <property type="evidence" value="ECO:0007669"/>
    <property type="project" value="UniProtKB-SubCell"/>
</dbReference>
<comment type="subcellular location">
    <subcellularLocation>
        <location evidence="1">Endoplasmic reticulum membrane</location>
        <topology evidence="1">Multi-pass membrane protein</topology>
    </subcellularLocation>
</comment>
<dbReference type="InterPro" id="IPR016439">
    <property type="entry name" value="Lag1/Lac1-like"/>
</dbReference>
<evidence type="ECO:0000256" key="11">
    <source>
        <dbReference type="SAM" id="Phobius"/>
    </source>
</evidence>
<feature type="region of interest" description="Disordered" evidence="10">
    <location>
        <begin position="1"/>
        <end position="37"/>
    </location>
</feature>
<dbReference type="PROSITE" id="PS50922">
    <property type="entry name" value="TLC"/>
    <property type="match status" value="1"/>
</dbReference>
<dbReference type="InterPro" id="IPR006634">
    <property type="entry name" value="TLC-dom"/>
</dbReference>
<feature type="transmembrane region" description="Helical" evidence="11">
    <location>
        <begin position="341"/>
        <end position="359"/>
    </location>
</feature>
<dbReference type="GO" id="GO:0046513">
    <property type="term" value="P:ceramide biosynthetic process"/>
    <property type="evidence" value="ECO:0007669"/>
    <property type="project" value="InterPro"/>
</dbReference>
<accession>A0A2N5TI34</accession>
<dbReference type="STRING" id="200324.A0A2N5TI34"/>
<keyword evidence="4 9" id="KW-0812">Transmembrane</keyword>
<feature type="compositionally biased region" description="Acidic residues" evidence="10">
    <location>
        <begin position="435"/>
        <end position="446"/>
    </location>
</feature>
<dbReference type="OrthoDB" id="2498637at2759"/>
<dbReference type="EMBL" id="PGCJ01000684">
    <property type="protein sequence ID" value="PLW24650.1"/>
    <property type="molecule type" value="Genomic_DNA"/>
</dbReference>
<evidence type="ECO:0000256" key="3">
    <source>
        <dbReference type="ARBA" id="ARBA00022679"/>
    </source>
</evidence>
<feature type="transmembrane region" description="Helical" evidence="11">
    <location>
        <begin position="115"/>
        <end position="133"/>
    </location>
</feature>
<evidence type="ECO:0000313" key="14">
    <source>
        <dbReference type="EMBL" id="PLW25176.1"/>
    </source>
</evidence>
<dbReference type="SMART" id="SM00724">
    <property type="entry name" value="TLC"/>
    <property type="match status" value="1"/>
</dbReference>
<organism evidence="14 15">
    <name type="scientific">Puccinia coronata f. sp. avenae</name>
    <dbReference type="NCBI Taxonomy" id="200324"/>
    <lineage>
        <taxon>Eukaryota</taxon>
        <taxon>Fungi</taxon>
        <taxon>Dikarya</taxon>
        <taxon>Basidiomycota</taxon>
        <taxon>Pucciniomycotina</taxon>
        <taxon>Pucciniomycetes</taxon>
        <taxon>Pucciniales</taxon>
        <taxon>Pucciniaceae</taxon>
        <taxon>Puccinia</taxon>
    </lineage>
</organism>
<evidence type="ECO:0000256" key="7">
    <source>
        <dbReference type="ARBA" id="ARBA00023136"/>
    </source>
</evidence>
<feature type="transmembrane region" description="Helical" evidence="11">
    <location>
        <begin position="215"/>
        <end position="233"/>
    </location>
</feature>
<evidence type="ECO:0000259" key="12">
    <source>
        <dbReference type="PROSITE" id="PS50922"/>
    </source>
</evidence>
<protein>
    <recommendedName>
        <fullName evidence="12">TLC domain-containing protein</fullName>
    </recommendedName>
</protein>
<name>A0A2N5TI34_9BASI</name>
<sequence>MTSKNTITPSASKQSNQQQKNQSSKTKKNGSLRSRKSSVQLVLNHVTHTPSDHRFAANNFDHSSVANSPCLTPAQTLAQQQNSKINSKAVPYWEQDSLGFFHDLKTMRWMRHPGTSFRMILILLIPWAILQQSKMLGWIESNPLSCFVLISYPLPIQQGEQYHLYGKGPKDFLFLGFYIIVFSFIRQAVTEYLVRPYARFLGLKGTKQNRFVDQGYAVFYWGSATMIGLRVMSDQPTWWYNTSEFWIGYPHWRMEPTTKAYYLLQFSYWLQQMLIAAFRIEKPRSDFVELIIHHLVTLWLVGWSYLTNLTMIGTTIFVSMDISDTFLGLSKCINYTKYKRTSEVSFAIFLCIWTYFRHWQNFRILYSVYNDYETLVPPSARRWSPSNEVYLTGWMKWQIFAPIMLLQILNLFWYFLIWRIVYRMLVGNPLADVREEGETDESESEDGDSKKKKQ</sequence>
<evidence type="ECO:0000256" key="6">
    <source>
        <dbReference type="ARBA" id="ARBA00022989"/>
    </source>
</evidence>
<feature type="compositionally biased region" description="Low complexity" evidence="10">
    <location>
        <begin position="10"/>
        <end position="24"/>
    </location>
</feature>
<dbReference type="Pfam" id="PF03798">
    <property type="entry name" value="TRAM_LAG1_CLN8"/>
    <property type="match status" value="1"/>
</dbReference>
<reference evidence="14 15" key="1">
    <citation type="submission" date="2017-11" db="EMBL/GenBank/DDBJ databases">
        <title>De novo assembly and phasing of dikaryotic genomes from two isolates of Puccinia coronata f. sp. avenae, the causal agent of oat crown rust.</title>
        <authorList>
            <person name="Miller M.E."/>
            <person name="Zhang Y."/>
            <person name="Omidvar V."/>
            <person name="Sperschneider J."/>
            <person name="Schwessinger B."/>
            <person name="Raley C."/>
            <person name="Palmer J.M."/>
            <person name="Garnica D."/>
            <person name="Upadhyaya N."/>
            <person name="Rathjen J."/>
            <person name="Taylor J.M."/>
            <person name="Park R.F."/>
            <person name="Dodds P.N."/>
            <person name="Hirsch C.D."/>
            <person name="Kianian S.F."/>
            <person name="Figueroa M."/>
        </authorList>
    </citation>
    <scope>NUCLEOTIDE SEQUENCE [LARGE SCALE GENOMIC DNA]</scope>
    <source>
        <strain evidence="14">12NC29</strain>
    </source>
</reference>
<dbReference type="PANTHER" id="PTHR12560">
    <property type="entry name" value="LONGEVITY ASSURANCE FACTOR 1 LAG1"/>
    <property type="match status" value="1"/>
</dbReference>
<keyword evidence="7 9" id="KW-0472">Membrane</keyword>
<evidence type="ECO:0000256" key="8">
    <source>
        <dbReference type="ARBA" id="ARBA00023180"/>
    </source>
</evidence>
<keyword evidence="6 11" id="KW-1133">Transmembrane helix</keyword>
<evidence type="ECO:0000313" key="13">
    <source>
        <dbReference type="EMBL" id="PLW24650.1"/>
    </source>
</evidence>
<evidence type="ECO:0000256" key="1">
    <source>
        <dbReference type="ARBA" id="ARBA00004477"/>
    </source>
</evidence>